<accession>A0ABV3BMZ7</accession>
<evidence type="ECO:0000313" key="2">
    <source>
        <dbReference type="Proteomes" id="UP001551176"/>
    </source>
</evidence>
<evidence type="ECO:0000313" key="1">
    <source>
        <dbReference type="EMBL" id="MEU6822383.1"/>
    </source>
</evidence>
<protein>
    <submittedName>
        <fullName evidence="1">Uncharacterized protein</fullName>
    </submittedName>
</protein>
<organism evidence="1 2">
    <name type="scientific">Streptomyces atriruber</name>
    <dbReference type="NCBI Taxonomy" id="545121"/>
    <lineage>
        <taxon>Bacteria</taxon>
        <taxon>Bacillati</taxon>
        <taxon>Actinomycetota</taxon>
        <taxon>Actinomycetes</taxon>
        <taxon>Kitasatosporales</taxon>
        <taxon>Streptomycetaceae</taxon>
        <taxon>Streptomyces</taxon>
    </lineage>
</organism>
<keyword evidence="2" id="KW-1185">Reference proteome</keyword>
<dbReference type="EMBL" id="JBEYXV010000008">
    <property type="protein sequence ID" value="MEU6822383.1"/>
    <property type="molecule type" value="Genomic_DNA"/>
</dbReference>
<dbReference type="RefSeq" id="WP_359349495.1">
    <property type="nucleotide sequence ID" value="NZ_JBEYXV010000008.1"/>
</dbReference>
<proteinExistence type="predicted"/>
<sequence>MGTAPLLADLWTGVTGAVADGVVEAVGGAVAGVWCGRLCGAGPGVVAGGWLSGPGEGAGEGEGAGARPGVPWDALCTGVTGAPIGLRRGRSWPLAAGVGCVGAGPPVADLGAGFCGAGPEAGAGSGAGSLLADFCTGVMGAPIGERRGRFWALGAGVGVGPLVADL</sequence>
<name>A0ABV3BMZ7_9ACTN</name>
<gene>
    <name evidence="1" type="ORF">ABZ921_17300</name>
</gene>
<dbReference type="Proteomes" id="UP001551176">
    <property type="component" value="Unassembled WGS sequence"/>
</dbReference>
<reference evidence="1 2" key="1">
    <citation type="submission" date="2024-06" db="EMBL/GenBank/DDBJ databases">
        <title>The Natural Products Discovery Center: Release of the First 8490 Sequenced Strains for Exploring Actinobacteria Biosynthetic Diversity.</title>
        <authorList>
            <person name="Kalkreuter E."/>
            <person name="Kautsar S.A."/>
            <person name="Yang D."/>
            <person name="Bader C.D."/>
            <person name="Teijaro C.N."/>
            <person name="Fluegel L."/>
            <person name="Davis C.M."/>
            <person name="Simpson J.R."/>
            <person name="Lauterbach L."/>
            <person name="Steele A.D."/>
            <person name="Gui C."/>
            <person name="Meng S."/>
            <person name="Li G."/>
            <person name="Viehrig K."/>
            <person name="Ye F."/>
            <person name="Su P."/>
            <person name="Kiefer A.F."/>
            <person name="Nichols A."/>
            <person name="Cepeda A.J."/>
            <person name="Yan W."/>
            <person name="Fan B."/>
            <person name="Jiang Y."/>
            <person name="Adhikari A."/>
            <person name="Zheng C.-J."/>
            <person name="Schuster L."/>
            <person name="Cowan T.M."/>
            <person name="Smanski M.J."/>
            <person name="Chevrette M.G."/>
            <person name="De Carvalho L.P.S."/>
            <person name="Shen B."/>
        </authorList>
    </citation>
    <scope>NUCLEOTIDE SEQUENCE [LARGE SCALE GENOMIC DNA]</scope>
    <source>
        <strain evidence="1 2">NPDC046838</strain>
    </source>
</reference>
<comment type="caution">
    <text evidence="1">The sequence shown here is derived from an EMBL/GenBank/DDBJ whole genome shotgun (WGS) entry which is preliminary data.</text>
</comment>